<feature type="transmembrane region" description="Helical" evidence="2">
    <location>
        <begin position="362"/>
        <end position="380"/>
    </location>
</feature>
<protein>
    <submittedName>
        <fullName evidence="3">Na+/melibiose symporter-like transporter</fullName>
    </submittedName>
</protein>
<feature type="transmembrane region" description="Helical" evidence="2">
    <location>
        <begin position="35"/>
        <end position="60"/>
    </location>
</feature>
<sequence length="509" mass="52057">MSNDARRAPDAASAASASPSADSTAPRDRLSAGTIAQYAVGSIGTGGFGTLPGLVLTYYLTDNLGVTALLAGVIVTVSKVWDVIIDPVIGSLTDRDLARRGTRRRLMLIGALTLPVLFALTFAVPPSLGPAIGALWVLVAFVLTATAFSLFQVPYIALPAELTDSYDARTRLLTWRVVVLTFAILLFGAGGPVLRGITGDPTTGYLVMGVVSGVVIGLGMLVATGSARRAVVRDRRTITDAGTAVAETADAIGEAVTGDSLPDPADTGTITAVRPGEGGVRATFRAAASALRRSQPFRALLTTFFLQALATGLMLAGAQYLATWVMRSEDAVTLLFVALIAPALLAAPAWGWVAARIGKERAFAIASTVFAIAALSTLAALWAPGAWLYGAVGLAGIAYAAMQSLPMAMLPDVIANDAATHGHGRAGAFGGVWTAGETTGFGLGATVLSVVLAATGYVSSTATDSVTQPDAAIAGIVVSFSVIPAALIAVSLVSLARYRLRRADIDGTA</sequence>
<feature type="transmembrane region" description="Helical" evidence="2">
    <location>
        <begin position="131"/>
        <end position="151"/>
    </location>
</feature>
<feature type="transmembrane region" description="Helical" evidence="2">
    <location>
        <begin position="205"/>
        <end position="227"/>
    </location>
</feature>
<feature type="transmembrane region" description="Helical" evidence="2">
    <location>
        <begin position="106"/>
        <end position="125"/>
    </location>
</feature>
<organism evidence="3 4">
    <name type="scientific">Microbacterium immunditiarum</name>
    <dbReference type="NCBI Taxonomy" id="337480"/>
    <lineage>
        <taxon>Bacteria</taxon>
        <taxon>Bacillati</taxon>
        <taxon>Actinomycetota</taxon>
        <taxon>Actinomycetes</taxon>
        <taxon>Micrococcales</taxon>
        <taxon>Microbacteriaceae</taxon>
        <taxon>Microbacterium</taxon>
    </lineage>
</organism>
<dbReference type="Gene3D" id="1.20.1250.20">
    <property type="entry name" value="MFS general substrate transporter like domains"/>
    <property type="match status" value="2"/>
</dbReference>
<dbReference type="GO" id="GO:0008643">
    <property type="term" value="P:carbohydrate transport"/>
    <property type="evidence" value="ECO:0007669"/>
    <property type="project" value="InterPro"/>
</dbReference>
<dbReference type="GO" id="GO:0005886">
    <property type="term" value="C:plasma membrane"/>
    <property type="evidence" value="ECO:0007669"/>
    <property type="project" value="TreeGrafter"/>
</dbReference>
<keyword evidence="2" id="KW-0472">Membrane</keyword>
<keyword evidence="2" id="KW-0812">Transmembrane</keyword>
<feature type="transmembrane region" description="Helical" evidence="2">
    <location>
        <begin position="66"/>
        <end position="85"/>
    </location>
</feature>
<feature type="transmembrane region" description="Helical" evidence="2">
    <location>
        <begin position="299"/>
        <end position="322"/>
    </location>
</feature>
<name>A0A7Y9KK02_9MICO</name>
<dbReference type="EMBL" id="JACCBV010000001">
    <property type="protein sequence ID" value="NYE18698.1"/>
    <property type="molecule type" value="Genomic_DNA"/>
</dbReference>
<dbReference type="PANTHER" id="PTHR11328">
    <property type="entry name" value="MAJOR FACILITATOR SUPERFAMILY DOMAIN-CONTAINING PROTEIN"/>
    <property type="match status" value="1"/>
</dbReference>
<dbReference type="Proteomes" id="UP000576969">
    <property type="component" value="Unassembled WGS sequence"/>
</dbReference>
<gene>
    <name evidence="3" type="ORF">BJ991_000726</name>
</gene>
<accession>A0A7Y9KK02</accession>
<feature type="compositionally biased region" description="Low complexity" evidence="1">
    <location>
        <begin position="10"/>
        <end position="24"/>
    </location>
</feature>
<evidence type="ECO:0000256" key="1">
    <source>
        <dbReference type="SAM" id="MobiDB-lite"/>
    </source>
</evidence>
<dbReference type="PANTHER" id="PTHR11328:SF24">
    <property type="entry name" value="MAJOR FACILITATOR SUPERFAMILY (MFS) PROFILE DOMAIN-CONTAINING PROTEIN"/>
    <property type="match status" value="1"/>
</dbReference>
<dbReference type="SUPFAM" id="SSF103473">
    <property type="entry name" value="MFS general substrate transporter"/>
    <property type="match status" value="1"/>
</dbReference>
<keyword evidence="2" id="KW-1133">Transmembrane helix</keyword>
<dbReference type="AlphaFoldDB" id="A0A7Y9KK02"/>
<proteinExistence type="predicted"/>
<feature type="region of interest" description="Disordered" evidence="1">
    <location>
        <begin position="1"/>
        <end position="28"/>
    </location>
</feature>
<evidence type="ECO:0000256" key="2">
    <source>
        <dbReference type="SAM" id="Phobius"/>
    </source>
</evidence>
<reference evidence="3 4" key="1">
    <citation type="submission" date="2020-07" db="EMBL/GenBank/DDBJ databases">
        <title>Sequencing the genomes of 1000 actinobacteria strains.</title>
        <authorList>
            <person name="Klenk H.-P."/>
        </authorList>
    </citation>
    <scope>NUCLEOTIDE SEQUENCE [LARGE SCALE GENOMIC DNA]</scope>
    <source>
        <strain evidence="3 4">DSM 24662</strain>
    </source>
</reference>
<keyword evidence="4" id="KW-1185">Reference proteome</keyword>
<dbReference type="InterPro" id="IPR036259">
    <property type="entry name" value="MFS_trans_sf"/>
</dbReference>
<feature type="transmembrane region" description="Helical" evidence="2">
    <location>
        <begin position="334"/>
        <end position="355"/>
    </location>
</feature>
<dbReference type="InterPro" id="IPR039672">
    <property type="entry name" value="MFS_2"/>
</dbReference>
<evidence type="ECO:0000313" key="3">
    <source>
        <dbReference type="EMBL" id="NYE18698.1"/>
    </source>
</evidence>
<dbReference type="GO" id="GO:0015293">
    <property type="term" value="F:symporter activity"/>
    <property type="evidence" value="ECO:0007669"/>
    <property type="project" value="InterPro"/>
</dbReference>
<dbReference type="Pfam" id="PF13347">
    <property type="entry name" value="MFS_2"/>
    <property type="match status" value="2"/>
</dbReference>
<dbReference type="RefSeq" id="WP_179487531.1">
    <property type="nucleotide sequence ID" value="NZ_JACCBV010000001.1"/>
</dbReference>
<evidence type="ECO:0000313" key="4">
    <source>
        <dbReference type="Proteomes" id="UP000576969"/>
    </source>
</evidence>
<comment type="caution">
    <text evidence="3">The sequence shown here is derived from an EMBL/GenBank/DDBJ whole genome shotgun (WGS) entry which is preliminary data.</text>
</comment>
<feature type="transmembrane region" description="Helical" evidence="2">
    <location>
        <begin position="471"/>
        <end position="495"/>
    </location>
</feature>
<feature type="transmembrane region" description="Helical" evidence="2">
    <location>
        <begin position="386"/>
        <end position="402"/>
    </location>
</feature>
<feature type="transmembrane region" description="Helical" evidence="2">
    <location>
        <begin position="172"/>
        <end position="193"/>
    </location>
</feature>